<dbReference type="EMBL" id="RBNJ01019916">
    <property type="protein sequence ID" value="RUS23041.1"/>
    <property type="molecule type" value="Genomic_DNA"/>
</dbReference>
<reference evidence="2 3" key="1">
    <citation type="journal article" date="2018" name="New Phytol.">
        <title>Phylogenomics of Endogonaceae and evolution of mycorrhizas within Mucoromycota.</title>
        <authorList>
            <person name="Chang Y."/>
            <person name="Desiro A."/>
            <person name="Na H."/>
            <person name="Sandor L."/>
            <person name="Lipzen A."/>
            <person name="Clum A."/>
            <person name="Barry K."/>
            <person name="Grigoriev I.V."/>
            <person name="Martin F.M."/>
            <person name="Stajich J.E."/>
            <person name="Smith M.E."/>
            <person name="Bonito G."/>
            <person name="Spatafora J.W."/>
        </authorList>
    </citation>
    <scope>NUCLEOTIDE SEQUENCE [LARGE SCALE GENOMIC DNA]</scope>
    <source>
        <strain evidence="2 3">AD002</strain>
    </source>
</reference>
<gene>
    <name evidence="2" type="ORF">BC938DRAFT_475144</name>
</gene>
<protein>
    <submittedName>
        <fullName evidence="2">Uncharacterized protein</fullName>
    </submittedName>
</protein>
<evidence type="ECO:0000313" key="2">
    <source>
        <dbReference type="EMBL" id="RUS23041.1"/>
    </source>
</evidence>
<proteinExistence type="predicted"/>
<evidence type="ECO:0000313" key="3">
    <source>
        <dbReference type="Proteomes" id="UP000274822"/>
    </source>
</evidence>
<organism evidence="2 3">
    <name type="scientific">Jimgerdemannia flammicorona</name>
    <dbReference type="NCBI Taxonomy" id="994334"/>
    <lineage>
        <taxon>Eukaryota</taxon>
        <taxon>Fungi</taxon>
        <taxon>Fungi incertae sedis</taxon>
        <taxon>Mucoromycota</taxon>
        <taxon>Mucoromycotina</taxon>
        <taxon>Endogonomycetes</taxon>
        <taxon>Endogonales</taxon>
        <taxon>Endogonaceae</taxon>
        <taxon>Jimgerdemannia</taxon>
    </lineage>
</organism>
<comment type="caution">
    <text evidence="2">The sequence shown here is derived from an EMBL/GenBank/DDBJ whole genome shotgun (WGS) entry which is preliminary data.</text>
</comment>
<sequence length="95" mass="10301">MGNELSTLNYGIEGIKARWLKRKKSKSTLSQPDEGNRVHEEEQGDDSGSDVGVCRLPEHILIDLKLGEGVAALSGVKVVKARESFSSDTSTNSGW</sequence>
<feature type="region of interest" description="Disordered" evidence="1">
    <location>
        <begin position="21"/>
        <end position="51"/>
    </location>
</feature>
<dbReference type="Proteomes" id="UP000274822">
    <property type="component" value="Unassembled WGS sequence"/>
</dbReference>
<keyword evidence="3" id="KW-1185">Reference proteome</keyword>
<name>A0A433PZR8_9FUNG</name>
<evidence type="ECO:0000256" key="1">
    <source>
        <dbReference type="SAM" id="MobiDB-lite"/>
    </source>
</evidence>
<accession>A0A433PZR8</accession>
<dbReference type="AlphaFoldDB" id="A0A433PZR8"/>